<feature type="transmembrane region" description="Helical" evidence="2">
    <location>
        <begin position="118"/>
        <end position="137"/>
    </location>
</feature>
<reference evidence="4 5" key="1">
    <citation type="submission" date="2019-10" db="EMBL/GenBank/DDBJ databases">
        <title>Pseudopuniceibacterium sp. HQ09 islated from Antarctica.</title>
        <authorList>
            <person name="Liao L."/>
            <person name="Su S."/>
            <person name="Chen B."/>
            <person name="Yu Y."/>
        </authorList>
    </citation>
    <scope>NUCLEOTIDE SEQUENCE [LARGE SCALE GENOMIC DNA]</scope>
    <source>
        <strain evidence="4 5">HQ09</strain>
    </source>
</reference>
<evidence type="ECO:0000313" key="4">
    <source>
        <dbReference type="EMBL" id="QOL79513.1"/>
    </source>
</evidence>
<feature type="transmembrane region" description="Helical" evidence="2">
    <location>
        <begin position="88"/>
        <end position="106"/>
    </location>
</feature>
<evidence type="ECO:0000313" key="5">
    <source>
        <dbReference type="Proteomes" id="UP000594118"/>
    </source>
</evidence>
<feature type="region of interest" description="Disordered" evidence="1">
    <location>
        <begin position="1"/>
        <end position="41"/>
    </location>
</feature>
<dbReference type="GO" id="GO:0016020">
    <property type="term" value="C:membrane"/>
    <property type="evidence" value="ECO:0007669"/>
    <property type="project" value="InterPro"/>
</dbReference>
<feature type="transmembrane region" description="Helical" evidence="2">
    <location>
        <begin position="149"/>
        <end position="168"/>
    </location>
</feature>
<dbReference type="KEGG" id="pshq:F3W81_00860"/>
<proteinExistence type="predicted"/>
<feature type="domain" description="Flavinylation-associated cytochrome" evidence="3">
    <location>
        <begin position="55"/>
        <end position="106"/>
    </location>
</feature>
<dbReference type="GO" id="GO:0022904">
    <property type="term" value="P:respiratory electron transport chain"/>
    <property type="evidence" value="ECO:0007669"/>
    <property type="project" value="InterPro"/>
</dbReference>
<dbReference type="InterPro" id="IPR016174">
    <property type="entry name" value="Di-haem_cyt_TM"/>
</dbReference>
<dbReference type="InterPro" id="IPR025517">
    <property type="entry name" value="DUF4405"/>
</dbReference>
<keyword evidence="2" id="KW-0812">Transmembrane</keyword>
<protein>
    <submittedName>
        <fullName evidence="4">DUF4405 domain-containing protein</fullName>
    </submittedName>
</protein>
<keyword evidence="2" id="KW-0472">Membrane</keyword>
<dbReference type="Proteomes" id="UP000594118">
    <property type="component" value="Chromosome"/>
</dbReference>
<keyword evidence="5" id="KW-1185">Reference proteome</keyword>
<keyword evidence="2" id="KW-1133">Transmembrane helix</keyword>
<evidence type="ECO:0000256" key="1">
    <source>
        <dbReference type="SAM" id="MobiDB-lite"/>
    </source>
</evidence>
<feature type="transmembrane region" description="Helical" evidence="2">
    <location>
        <begin position="55"/>
        <end position="76"/>
    </location>
</feature>
<dbReference type="SUPFAM" id="SSF81342">
    <property type="entry name" value="Transmembrane di-heme cytochromes"/>
    <property type="match status" value="1"/>
</dbReference>
<sequence length="219" mass="23124">MKALLSLPQVSRNPPRGSIRQRPQIPATETPRRPVSNPKPHLRRVQPMHLALRKWATPMVASTFLITGVTGVALYFHSGGTLSRDAHIWVGFAVLAVAVLHIVMNWRPVKGYLKRPLPAAILALGVVATVLSSVTLTPTDPDVPTVNPGMVFGALTTAPVSALAQLVGKQPDAFVATLQAQGFSDASLTSTIADLSHGDAGLRNRALGLAFAKGAQPSS</sequence>
<dbReference type="Pfam" id="PF14358">
    <property type="entry name" value="DUF4405"/>
    <property type="match status" value="1"/>
</dbReference>
<evidence type="ECO:0000259" key="3">
    <source>
        <dbReference type="Pfam" id="PF14358"/>
    </source>
</evidence>
<gene>
    <name evidence="4" type="ORF">F3W81_00860</name>
</gene>
<name>A0A7L9WI06_9RHOB</name>
<organism evidence="4 5">
    <name type="scientific">Pseudooceanicola spongiae</name>
    <dbReference type="NCBI Taxonomy" id="2613965"/>
    <lineage>
        <taxon>Bacteria</taxon>
        <taxon>Pseudomonadati</taxon>
        <taxon>Pseudomonadota</taxon>
        <taxon>Alphaproteobacteria</taxon>
        <taxon>Rhodobacterales</taxon>
        <taxon>Paracoccaceae</taxon>
        <taxon>Pseudooceanicola</taxon>
    </lineage>
</organism>
<accession>A0A7L9WI06</accession>
<dbReference type="EMBL" id="CP045201">
    <property type="protein sequence ID" value="QOL79513.1"/>
    <property type="molecule type" value="Genomic_DNA"/>
</dbReference>
<dbReference type="AlphaFoldDB" id="A0A7L9WI06"/>
<evidence type="ECO:0000256" key="2">
    <source>
        <dbReference type="SAM" id="Phobius"/>
    </source>
</evidence>